<sequence length="329" mass="34215">MPFSVLNGSDSGVDILESLGGNSGMDGTNFTWTVNIAAGQNIVIEVDDSVTGRGKTNPVVVQAGTSSSCLNGSASSTGSSSSSSTSHPAGTSISSSASSAKKIPIGAIVGGVIGEAGIQRGDLNELDLSEGEKRVNSPTEGLTVPHSFNSEQQLLLTNLKQSSHSTIVLSPPTNDHLPGASGASGSAIVLSPPTNDSLPGASSAPGSGMGAVGHKAARADNIQDNGKRVLERARAEQMEAIRRETPEQALESNILKSDSRNTNTASPPQVPTPAPIQEPRQEERPDDDLEEANELLLELRELHIVRRLQEIHSRRAGDSDPDVPPPNYE</sequence>
<evidence type="ECO:0000313" key="2">
    <source>
        <dbReference type="EMBL" id="KAE9400435.1"/>
    </source>
</evidence>
<evidence type="ECO:0000256" key="1">
    <source>
        <dbReference type="SAM" id="MobiDB-lite"/>
    </source>
</evidence>
<reference evidence="2" key="1">
    <citation type="journal article" date="2019" name="Environ. Microbiol.">
        <title>Fungal ecological strategies reflected in gene transcription - a case study of two litter decomposers.</title>
        <authorList>
            <person name="Barbi F."/>
            <person name="Kohler A."/>
            <person name="Barry K."/>
            <person name="Baskaran P."/>
            <person name="Daum C."/>
            <person name="Fauchery L."/>
            <person name="Ihrmark K."/>
            <person name="Kuo A."/>
            <person name="LaButti K."/>
            <person name="Lipzen A."/>
            <person name="Morin E."/>
            <person name="Grigoriev I.V."/>
            <person name="Henrissat B."/>
            <person name="Lindahl B."/>
            <person name="Martin F."/>
        </authorList>
    </citation>
    <scope>NUCLEOTIDE SEQUENCE</scope>
    <source>
        <strain evidence="2">JB14</strain>
    </source>
</reference>
<organism evidence="2 3">
    <name type="scientific">Gymnopus androsaceus JB14</name>
    <dbReference type="NCBI Taxonomy" id="1447944"/>
    <lineage>
        <taxon>Eukaryota</taxon>
        <taxon>Fungi</taxon>
        <taxon>Dikarya</taxon>
        <taxon>Basidiomycota</taxon>
        <taxon>Agaricomycotina</taxon>
        <taxon>Agaricomycetes</taxon>
        <taxon>Agaricomycetidae</taxon>
        <taxon>Agaricales</taxon>
        <taxon>Marasmiineae</taxon>
        <taxon>Omphalotaceae</taxon>
        <taxon>Gymnopus</taxon>
    </lineage>
</organism>
<keyword evidence="3" id="KW-1185">Reference proteome</keyword>
<dbReference type="Proteomes" id="UP000799118">
    <property type="component" value="Unassembled WGS sequence"/>
</dbReference>
<feature type="region of interest" description="Disordered" evidence="1">
    <location>
        <begin position="240"/>
        <end position="292"/>
    </location>
</feature>
<proteinExistence type="predicted"/>
<dbReference type="AlphaFoldDB" id="A0A6A4HUR0"/>
<feature type="compositionally biased region" description="Polar residues" evidence="1">
    <location>
        <begin position="250"/>
        <end position="267"/>
    </location>
</feature>
<accession>A0A6A4HUR0</accession>
<feature type="region of interest" description="Disordered" evidence="1">
    <location>
        <begin position="64"/>
        <end position="96"/>
    </location>
</feature>
<protein>
    <submittedName>
        <fullName evidence="2">Uncharacterized protein</fullName>
    </submittedName>
</protein>
<feature type="region of interest" description="Disordered" evidence="1">
    <location>
        <begin position="178"/>
        <end position="226"/>
    </location>
</feature>
<evidence type="ECO:0000313" key="3">
    <source>
        <dbReference type="Proteomes" id="UP000799118"/>
    </source>
</evidence>
<dbReference type="EMBL" id="ML769456">
    <property type="protein sequence ID" value="KAE9400435.1"/>
    <property type="molecule type" value="Genomic_DNA"/>
</dbReference>
<gene>
    <name evidence="2" type="ORF">BT96DRAFT_645387</name>
</gene>
<name>A0A6A4HUR0_9AGAR</name>